<name>A0A150Q451_SORCE</name>
<evidence type="ECO:0000256" key="1">
    <source>
        <dbReference type="ARBA" id="ARBA00010641"/>
    </source>
</evidence>
<proteinExistence type="inferred from homology"/>
<evidence type="ECO:0000256" key="2">
    <source>
        <dbReference type="ARBA" id="ARBA00023015"/>
    </source>
</evidence>
<dbReference type="Gene3D" id="1.10.10.10">
    <property type="entry name" value="Winged helix-like DNA-binding domain superfamily/Winged helix DNA-binding domain"/>
    <property type="match status" value="1"/>
</dbReference>
<dbReference type="GO" id="GO:0006352">
    <property type="term" value="P:DNA-templated transcription initiation"/>
    <property type="evidence" value="ECO:0007669"/>
    <property type="project" value="InterPro"/>
</dbReference>
<gene>
    <name evidence="7" type="ORF">BE15_10725</name>
</gene>
<dbReference type="GO" id="GO:0016987">
    <property type="term" value="F:sigma factor activity"/>
    <property type="evidence" value="ECO:0007669"/>
    <property type="project" value="UniProtKB-KW"/>
</dbReference>
<dbReference type="InterPro" id="IPR036388">
    <property type="entry name" value="WH-like_DNA-bd_sf"/>
</dbReference>
<dbReference type="PANTHER" id="PTHR43133">
    <property type="entry name" value="RNA POLYMERASE ECF-TYPE SIGMA FACTO"/>
    <property type="match status" value="1"/>
</dbReference>
<dbReference type="EMBL" id="JEMA01001087">
    <property type="protein sequence ID" value="KYF62536.1"/>
    <property type="molecule type" value="Genomic_DNA"/>
</dbReference>
<evidence type="ECO:0000259" key="6">
    <source>
        <dbReference type="Pfam" id="PF08281"/>
    </source>
</evidence>
<dbReference type="SUPFAM" id="SSF88946">
    <property type="entry name" value="Sigma2 domain of RNA polymerase sigma factors"/>
    <property type="match status" value="1"/>
</dbReference>
<keyword evidence="4" id="KW-0804">Transcription</keyword>
<dbReference type="Pfam" id="PF08281">
    <property type="entry name" value="Sigma70_r4_2"/>
    <property type="match status" value="1"/>
</dbReference>
<dbReference type="PANTHER" id="PTHR43133:SF51">
    <property type="entry name" value="RNA POLYMERASE SIGMA FACTOR"/>
    <property type="match status" value="1"/>
</dbReference>
<dbReference type="InterPro" id="IPR013324">
    <property type="entry name" value="RNA_pol_sigma_r3/r4-like"/>
</dbReference>
<dbReference type="InterPro" id="IPR013325">
    <property type="entry name" value="RNA_pol_sigma_r2"/>
</dbReference>
<dbReference type="NCBIfam" id="TIGR02937">
    <property type="entry name" value="sigma70-ECF"/>
    <property type="match status" value="1"/>
</dbReference>
<organism evidence="7 8">
    <name type="scientific">Sorangium cellulosum</name>
    <name type="common">Polyangium cellulosum</name>
    <dbReference type="NCBI Taxonomy" id="56"/>
    <lineage>
        <taxon>Bacteria</taxon>
        <taxon>Pseudomonadati</taxon>
        <taxon>Myxococcota</taxon>
        <taxon>Polyangia</taxon>
        <taxon>Polyangiales</taxon>
        <taxon>Polyangiaceae</taxon>
        <taxon>Sorangium</taxon>
    </lineage>
</organism>
<dbReference type="Gene3D" id="1.10.1740.10">
    <property type="match status" value="1"/>
</dbReference>
<feature type="domain" description="RNA polymerase sigma-70 region 2" evidence="5">
    <location>
        <begin position="48"/>
        <end position="113"/>
    </location>
</feature>
<keyword evidence="3" id="KW-0731">Sigma factor</keyword>
<evidence type="ECO:0000256" key="3">
    <source>
        <dbReference type="ARBA" id="ARBA00023082"/>
    </source>
</evidence>
<sequence length="220" mass="23780">MPSCIVVDVRKPATDLPPPGEGAPSRADELLGLARAAAVRDPAAIRTLITELGGAMLRTVRKVLGPHHPDVEDVTQEAVLALLQALPSFRAECTVVHFANRVALMTALGARRRLRVRARYDEPDAPVEAAADESGPSPFAQAVSTRRREMVLEVLDRMPEATAEALALHFVLGHTVDEIASLASVSPNTVWSRLRLGKEALRRALANNAKLAELFRGREP</sequence>
<dbReference type="GO" id="GO:0003677">
    <property type="term" value="F:DNA binding"/>
    <property type="evidence" value="ECO:0007669"/>
    <property type="project" value="InterPro"/>
</dbReference>
<comment type="similarity">
    <text evidence="1">Belongs to the sigma-70 factor family. ECF subfamily.</text>
</comment>
<protein>
    <submittedName>
        <fullName evidence="7">RNA polymerase subunit sigma</fullName>
    </submittedName>
</protein>
<dbReference type="SUPFAM" id="SSF88659">
    <property type="entry name" value="Sigma3 and sigma4 domains of RNA polymerase sigma factors"/>
    <property type="match status" value="1"/>
</dbReference>
<dbReference type="InterPro" id="IPR013249">
    <property type="entry name" value="RNA_pol_sigma70_r4_t2"/>
</dbReference>
<accession>A0A150Q451</accession>
<reference evidence="7 8" key="1">
    <citation type="submission" date="2014-02" db="EMBL/GenBank/DDBJ databases">
        <title>The small core and large imbalanced accessory genome model reveals a collaborative survival strategy of Sorangium cellulosum strains in nature.</title>
        <authorList>
            <person name="Han K."/>
            <person name="Peng R."/>
            <person name="Blom J."/>
            <person name="Li Y.-Z."/>
        </authorList>
    </citation>
    <scope>NUCLEOTIDE SEQUENCE [LARGE SCALE GENOMIC DNA]</scope>
    <source>
        <strain evidence="7 8">So0008-312</strain>
    </source>
</reference>
<dbReference type="InterPro" id="IPR039425">
    <property type="entry name" value="RNA_pol_sigma-70-like"/>
</dbReference>
<evidence type="ECO:0000256" key="4">
    <source>
        <dbReference type="ARBA" id="ARBA00023163"/>
    </source>
</evidence>
<dbReference type="Pfam" id="PF04542">
    <property type="entry name" value="Sigma70_r2"/>
    <property type="match status" value="1"/>
</dbReference>
<evidence type="ECO:0000313" key="8">
    <source>
        <dbReference type="Proteomes" id="UP000075260"/>
    </source>
</evidence>
<evidence type="ECO:0000259" key="5">
    <source>
        <dbReference type="Pfam" id="PF04542"/>
    </source>
</evidence>
<comment type="caution">
    <text evidence="7">The sequence shown here is derived from an EMBL/GenBank/DDBJ whole genome shotgun (WGS) entry which is preliminary data.</text>
</comment>
<dbReference type="OrthoDB" id="5508936at2"/>
<dbReference type="InterPro" id="IPR007627">
    <property type="entry name" value="RNA_pol_sigma70_r2"/>
</dbReference>
<dbReference type="InterPro" id="IPR014284">
    <property type="entry name" value="RNA_pol_sigma-70_dom"/>
</dbReference>
<feature type="domain" description="RNA polymerase sigma factor 70 region 4 type 2" evidence="6">
    <location>
        <begin position="149"/>
        <end position="201"/>
    </location>
</feature>
<dbReference type="AlphaFoldDB" id="A0A150Q451"/>
<evidence type="ECO:0000313" key="7">
    <source>
        <dbReference type="EMBL" id="KYF62536.1"/>
    </source>
</evidence>
<dbReference type="Proteomes" id="UP000075260">
    <property type="component" value="Unassembled WGS sequence"/>
</dbReference>
<keyword evidence="2" id="KW-0805">Transcription regulation</keyword>